<name>A0A0H3CAX9_CAUVN</name>
<dbReference type="Proteomes" id="UP000001364">
    <property type="component" value="Chromosome"/>
</dbReference>
<feature type="transmembrane region" description="Helical" evidence="1">
    <location>
        <begin position="12"/>
        <end position="34"/>
    </location>
</feature>
<keyword evidence="3" id="KW-1185">Reference proteome</keyword>
<dbReference type="RefSeq" id="YP_002517399.1">
    <property type="nucleotide sequence ID" value="NC_011916.1"/>
</dbReference>
<dbReference type="OrthoDB" id="7190522at2"/>
<organism evidence="2 3">
    <name type="scientific">Caulobacter vibrioides (strain NA1000 / CB15N)</name>
    <name type="common">Caulobacter crescentus</name>
    <dbReference type="NCBI Taxonomy" id="565050"/>
    <lineage>
        <taxon>Bacteria</taxon>
        <taxon>Pseudomonadati</taxon>
        <taxon>Pseudomonadota</taxon>
        <taxon>Alphaproteobacteria</taxon>
        <taxon>Caulobacterales</taxon>
        <taxon>Caulobacteraceae</taxon>
        <taxon>Caulobacter</taxon>
    </lineage>
</organism>
<dbReference type="AlphaFoldDB" id="A0A0H3CAX9"/>
<proteinExistence type="predicted"/>
<accession>A0A0H3CAX9</accession>
<dbReference type="HOGENOM" id="CLU_2680957_0_0_5"/>
<gene>
    <name evidence="2" type="ordered locus">CCNA_02026</name>
</gene>
<protein>
    <submittedName>
        <fullName evidence="2">Uncharacterized protein</fullName>
    </submittedName>
</protein>
<dbReference type="PATRIC" id="fig|565050.3.peg.1984"/>
<reference evidence="2 3" key="1">
    <citation type="journal article" date="2010" name="J. Bacteriol.">
        <title>The genetic basis of laboratory adaptation in Caulobacter crescentus.</title>
        <authorList>
            <person name="Marks M.E."/>
            <person name="Castro-Rojas C.M."/>
            <person name="Teiling C."/>
            <person name="Du L."/>
            <person name="Kapatral V."/>
            <person name="Walunas T.L."/>
            <person name="Crosson S."/>
        </authorList>
    </citation>
    <scope>NUCLEOTIDE SEQUENCE [LARGE SCALE GENOMIC DNA]</scope>
    <source>
        <strain evidence="3">NA1000 / CB15N</strain>
    </source>
</reference>
<keyword evidence="1" id="KW-0812">Transmembrane</keyword>
<keyword evidence="1" id="KW-1133">Transmembrane helix</keyword>
<feature type="transmembrane region" description="Helical" evidence="1">
    <location>
        <begin position="40"/>
        <end position="61"/>
    </location>
</feature>
<sequence length="74" mass="7877">MTADAALQKKRLTVMLGINAVCFVLAGVAIYGAVSLRIDWLRLVFLGAIVAGLGSHIWFILGWMRATKGEGASS</sequence>
<keyword evidence="1" id="KW-0472">Membrane</keyword>
<dbReference type="GeneID" id="7333354"/>
<dbReference type="EMBL" id="CP001340">
    <property type="protein sequence ID" value="ACL95491.1"/>
    <property type="molecule type" value="Genomic_DNA"/>
</dbReference>
<evidence type="ECO:0000313" key="2">
    <source>
        <dbReference type="EMBL" id="ACL95491.1"/>
    </source>
</evidence>
<evidence type="ECO:0000256" key="1">
    <source>
        <dbReference type="SAM" id="Phobius"/>
    </source>
</evidence>
<dbReference type="KEGG" id="ccs:CCNA_02026"/>
<evidence type="ECO:0000313" key="3">
    <source>
        <dbReference type="Proteomes" id="UP000001364"/>
    </source>
</evidence>
<dbReference type="RefSeq" id="WP_010919815.1">
    <property type="nucleotide sequence ID" value="NC_011916.1"/>
</dbReference>